<dbReference type="PANTHER" id="PTHR47055:SF3">
    <property type="entry name" value="PHORBOL-ESTER_DAG-TYPE DOMAIN-CONTAINING PROTEIN"/>
    <property type="match status" value="1"/>
</dbReference>
<protein>
    <submittedName>
        <fullName evidence="2">Transposase IS4</fullName>
    </submittedName>
</protein>
<proteinExistence type="predicted"/>
<name>A0AAW1MYK0_POPJA</name>
<dbReference type="InterPro" id="IPR029526">
    <property type="entry name" value="PGBD"/>
</dbReference>
<evidence type="ECO:0000313" key="2">
    <source>
        <dbReference type="EMBL" id="KAK9752887.1"/>
    </source>
</evidence>
<gene>
    <name evidence="2" type="ORF">QE152_g3845</name>
</gene>
<dbReference type="AlphaFoldDB" id="A0AAW1MYK0"/>
<feature type="domain" description="PiggyBac transposable element-derived protein" evidence="1">
    <location>
        <begin position="75"/>
        <end position="205"/>
    </location>
</feature>
<dbReference type="EMBL" id="JASPKY010000017">
    <property type="protein sequence ID" value="KAK9752887.1"/>
    <property type="molecule type" value="Genomic_DNA"/>
</dbReference>
<dbReference type="PANTHER" id="PTHR47055">
    <property type="entry name" value="DDE_TNP_1_7 DOMAIN-CONTAINING PROTEIN"/>
    <property type="match status" value="1"/>
</dbReference>
<comment type="caution">
    <text evidence="2">The sequence shown here is derived from an EMBL/GenBank/DDBJ whole genome shotgun (WGS) entry which is preliminary data.</text>
</comment>
<accession>A0AAW1MYK0</accession>
<evidence type="ECO:0000313" key="3">
    <source>
        <dbReference type="Proteomes" id="UP001458880"/>
    </source>
</evidence>
<organism evidence="2 3">
    <name type="scientific">Popillia japonica</name>
    <name type="common">Japanese beetle</name>
    <dbReference type="NCBI Taxonomy" id="7064"/>
    <lineage>
        <taxon>Eukaryota</taxon>
        <taxon>Metazoa</taxon>
        <taxon>Ecdysozoa</taxon>
        <taxon>Arthropoda</taxon>
        <taxon>Hexapoda</taxon>
        <taxon>Insecta</taxon>
        <taxon>Pterygota</taxon>
        <taxon>Neoptera</taxon>
        <taxon>Endopterygota</taxon>
        <taxon>Coleoptera</taxon>
        <taxon>Polyphaga</taxon>
        <taxon>Scarabaeiformia</taxon>
        <taxon>Scarabaeidae</taxon>
        <taxon>Rutelinae</taxon>
        <taxon>Popillia</taxon>
    </lineage>
</organism>
<dbReference type="Pfam" id="PF13843">
    <property type="entry name" value="DDE_Tnp_1_7"/>
    <property type="match status" value="1"/>
</dbReference>
<dbReference type="InterPro" id="IPR052638">
    <property type="entry name" value="PiggyBac_TE-derived"/>
</dbReference>
<dbReference type="GO" id="GO:0043565">
    <property type="term" value="F:sequence-specific DNA binding"/>
    <property type="evidence" value="ECO:0007669"/>
    <property type="project" value="TreeGrafter"/>
</dbReference>
<keyword evidence="3" id="KW-1185">Reference proteome</keyword>
<reference evidence="2 3" key="1">
    <citation type="journal article" date="2024" name="BMC Genomics">
        <title>De novo assembly and annotation of Popillia japonica's genome with initial clues to its potential as an invasive pest.</title>
        <authorList>
            <person name="Cucini C."/>
            <person name="Boschi S."/>
            <person name="Funari R."/>
            <person name="Cardaioli E."/>
            <person name="Iannotti N."/>
            <person name="Marturano G."/>
            <person name="Paoli F."/>
            <person name="Bruttini M."/>
            <person name="Carapelli A."/>
            <person name="Frati F."/>
            <person name="Nardi F."/>
        </authorList>
    </citation>
    <scope>NUCLEOTIDE SEQUENCE [LARGE SCALE GENOMIC DNA]</scope>
    <source>
        <strain evidence="2">DMR45628</strain>
    </source>
</reference>
<dbReference type="Proteomes" id="UP001458880">
    <property type="component" value="Unassembled WGS sequence"/>
</dbReference>
<evidence type="ECO:0000259" key="1">
    <source>
        <dbReference type="Pfam" id="PF13843"/>
    </source>
</evidence>
<sequence length="236" mass="27587">MYIFIEPPDANVLTDKDSGDEEEGGLVDNLSGQQLLAGAEVRLKKPANEEPDESAHEVRTRKDHLVRGRYNSKWKNPKISSEEMKCTISIMILTGYHELPGKDMYWSTEKVNVSIVSDAIRRDRFRQIVKYLHCADNAKPNYNDKMWKLRPLMDYLRVNFTKNFSLEEHLNFDESMVTYFGRHPSKQFIHGKPIRFGCKVWCLSRGIWLILMFTKEKIQDEMLSMKMDLGNVQHLL</sequence>